<dbReference type="EMBL" id="QQST01000001">
    <property type="protein sequence ID" value="RDI72033.1"/>
    <property type="molecule type" value="Genomic_DNA"/>
</dbReference>
<sequence length="61" mass="6402">MGDDCTYCGCDVTAHDPVYVEETDGDGSRLPAGRFCNYGCLAAHVEEAGLAAGTTCRVELD</sequence>
<dbReference type="AlphaFoldDB" id="A0A1H0XRG7"/>
<organism evidence="2 3">
    <name type="scientific">Halopelagius longus</name>
    <dbReference type="NCBI Taxonomy" id="1236180"/>
    <lineage>
        <taxon>Archaea</taxon>
        <taxon>Methanobacteriati</taxon>
        <taxon>Methanobacteriota</taxon>
        <taxon>Stenosarchaea group</taxon>
        <taxon>Halobacteria</taxon>
        <taxon>Halobacteriales</taxon>
        <taxon>Haloferacaceae</taxon>
    </lineage>
</organism>
<dbReference type="RefSeq" id="WP_092531453.1">
    <property type="nucleotide sequence ID" value="NZ_FNKQ01000001.1"/>
</dbReference>
<proteinExistence type="predicted"/>
<dbReference type="EMBL" id="FNKQ01000001">
    <property type="protein sequence ID" value="SDQ05371.1"/>
    <property type="molecule type" value="Genomic_DNA"/>
</dbReference>
<dbReference type="Proteomes" id="UP000199289">
    <property type="component" value="Unassembled WGS sequence"/>
</dbReference>
<reference evidence="1 4" key="3">
    <citation type="submission" date="2018-07" db="EMBL/GenBank/DDBJ databases">
        <title>Genome sequence of extremly halophilic archaeon Halopelagius longus strain BC12-B1.</title>
        <authorList>
            <person name="Zhang X."/>
        </authorList>
    </citation>
    <scope>NUCLEOTIDE SEQUENCE [LARGE SCALE GENOMIC DNA]</scope>
    <source>
        <strain evidence="1 4">BC12-B1</strain>
    </source>
</reference>
<reference evidence="3" key="1">
    <citation type="submission" date="2016-10" db="EMBL/GenBank/DDBJ databases">
        <authorList>
            <person name="Varghese N."/>
            <person name="Submissions S."/>
        </authorList>
    </citation>
    <scope>NUCLEOTIDE SEQUENCE [LARGE SCALE GENOMIC DNA]</scope>
    <source>
        <strain evidence="3">CGMCC 1.12397</strain>
    </source>
</reference>
<evidence type="ECO:0008006" key="5">
    <source>
        <dbReference type="Google" id="ProtNLM"/>
    </source>
</evidence>
<keyword evidence="4" id="KW-1185">Reference proteome</keyword>
<reference evidence="2" key="2">
    <citation type="submission" date="2016-10" db="EMBL/GenBank/DDBJ databases">
        <authorList>
            <person name="de Groot N.N."/>
        </authorList>
    </citation>
    <scope>NUCLEOTIDE SEQUENCE [LARGE SCALE GENOMIC DNA]</scope>
    <source>
        <strain evidence="2">CGMCC 1.12397</strain>
    </source>
</reference>
<evidence type="ECO:0000313" key="4">
    <source>
        <dbReference type="Proteomes" id="UP000255421"/>
    </source>
</evidence>
<evidence type="ECO:0000313" key="1">
    <source>
        <dbReference type="EMBL" id="RDI72033.1"/>
    </source>
</evidence>
<name>A0A1H0XRG7_9EURY</name>
<protein>
    <recommendedName>
        <fullName evidence="5">MYM-type domain-containing protein</fullName>
    </recommendedName>
</protein>
<dbReference type="OrthoDB" id="200851at2157"/>
<accession>A0A1H0XRG7</accession>
<gene>
    <name evidence="1" type="ORF">DWB78_10055</name>
    <name evidence="2" type="ORF">SAMN05216278_0116</name>
</gene>
<evidence type="ECO:0000313" key="3">
    <source>
        <dbReference type="Proteomes" id="UP000199289"/>
    </source>
</evidence>
<evidence type="ECO:0000313" key="2">
    <source>
        <dbReference type="EMBL" id="SDQ05371.1"/>
    </source>
</evidence>
<dbReference type="Proteomes" id="UP000255421">
    <property type="component" value="Unassembled WGS sequence"/>
</dbReference>